<proteinExistence type="predicted"/>
<dbReference type="AlphaFoldDB" id="A0A5B8LWG6"/>
<dbReference type="KEGG" id="dea:FPZ08_13710"/>
<reference evidence="2 3" key="1">
    <citation type="submission" date="2019-07" db="EMBL/GenBank/DDBJ databases">
        <title>Full genome sequence of Devosia sp. Gsoil 520.</title>
        <authorList>
            <person name="Im W.-T."/>
        </authorList>
    </citation>
    <scope>NUCLEOTIDE SEQUENCE [LARGE SCALE GENOMIC DNA]</scope>
    <source>
        <strain evidence="2 3">Gsoil 520</strain>
    </source>
</reference>
<dbReference type="Pfam" id="PF11306">
    <property type="entry name" value="DUF3108"/>
    <property type="match status" value="1"/>
</dbReference>
<dbReference type="OrthoDB" id="7630100at2"/>
<feature type="signal peptide" evidence="1">
    <location>
        <begin position="1"/>
        <end position="32"/>
    </location>
</feature>
<accession>A0A5B8LWG6</accession>
<keyword evidence="3" id="KW-1185">Reference proteome</keyword>
<protein>
    <submittedName>
        <fullName evidence="2">DUF3108 domain-containing protein</fullName>
    </submittedName>
</protein>
<name>A0A5B8LWG6_9HYPH</name>
<sequence>MQRTAVLIQFRLARPFASLAALALLLSQPAGAAEVDATASYVLTLGGINIAAMKVDLDDNGSQYRLDLSANVAGLGTLVASGTAKATSEGRSSGAALQSQEFDLETRANGETFTVDVSFAGRDVPAFKVNPPIIDNYDRVPLERRHLTGVGDFLSAFVLKGNGLDKSLCERKANIFTGVERFNITMSYAGEDQATSARTGYQGPVVLCTVDYDPVSGHFTSSEITNYLADSDRIVIWYAPLGETGYFIPYRVLLGTNMGDLSMVLTNMRF</sequence>
<dbReference type="Proteomes" id="UP000315364">
    <property type="component" value="Chromosome"/>
</dbReference>
<keyword evidence="1" id="KW-0732">Signal</keyword>
<evidence type="ECO:0000256" key="1">
    <source>
        <dbReference type="SAM" id="SignalP"/>
    </source>
</evidence>
<gene>
    <name evidence="2" type="ORF">FPZ08_13710</name>
</gene>
<organism evidence="2 3">
    <name type="scientific">Devosia ginsengisoli</name>
    <dbReference type="NCBI Taxonomy" id="400770"/>
    <lineage>
        <taxon>Bacteria</taxon>
        <taxon>Pseudomonadati</taxon>
        <taxon>Pseudomonadota</taxon>
        <taxon>Alphaproteobacteria</taxon>
        <taxon>Hyphomicrobiales</taxon>
        <taxon>Devosiaceae</taxon>
        <taxon>Devosia</taxon>
    </lineage>
</organism>
<dbReference type="EMBL" id="CP042304">
    <property type="protein sequence ID" value="QDZ11710.1"/>
    <property type="molecule type" value="Genomic_DNA"/>
</dbReference>
<dbReference type="InterPro" id="IPR021457">
    <property type="entry name" value="DUF3108"/>
</dbReference>
<feature type="chain" id="PRO_5022963474" evidence="1">
    <location>
        <begin position="33"/>
        <end position="270"/>
    </location>
</feature>
<evidence type="ECO:0000313" key="2">
    <source>
        <dbReference type="EMBL" id="QDZ11710.1"/>
    </source>
</evidence>
<evidence type="ECO:0000313" key="3">
    <source>
        <dbReference type="Proteomes" id="UP000315364"/>
    </source>
</evidence>